<evidence type="ECO:0000313" key="2">
    <source>
        <dbReference type="EMBL" id="CAE8588809.1"/>
    </source>
</evidence>
<dbReference type="Proteomes" id="UP000654075">
    <property type="component" value="Unassembled WGS sequence"/>
</dbReference>
<comment type="caution">
    <text evidence="2">The sequence shown here is derived from an EMBL/GenBank/DDBJ whole genome shotgun (WGS) entry which is preliminary data.</text>
</comment>
<name>A0A813DP26_POLGL</name>
<dbReference type="EMBL" id="CAJNNV010003338">
    <property type="protein sequence ID" value="CAE8588809.1"/>
    <property type="molecule type" value="Genomic_DNA"/>
</dbReference>
<sequence>MGASIGAAVTGVGDKHRCTQEYEDGSVFKGQVRKGKFNGTGTMTWADGDEYEGLYAEGMMHGQGVYRYSTGGRYQGQFRENTRSGYGVYAFADGHLYEGSWQEDVPEGEGRVIYSSGEILNTHFKAGNQNMAKLENMVRQAAEREESGLLPSDPLRRPADVFLAAWPGGIQLALDFAVTCPLQADMRADAAARPLAAAMAYEADKLADRAAK</sequence>
<dbReference type="PANTHER" id="PTHR43215">
    <property type="entry name" value="RADIAL SPOKE HEAD 1 HOMOLOG"/>
    <property type="match status" value="1"/>
</dbReference>
<protein>
    <recommendedName>
        <fullName evidence="4">MORN repeat-containing protein 5</fullName>
    </recommendedName>
</protein>
<organism evidence="2 3">
    <name type="scientific">Polarella glacialis</name>
    <name type="common">Dinoflagellate</name>
    <dbReference type="NCBI Taxonomy" id="89957"/>
    <lineage>
        <taxon>Eukaryota</taxon>
        <taxon>Sar</taxon>
        <taxon>Alveolata</taxon>
        <taxon>Dinophyceae</taxon>
        <taxon>Suessiales</taxon>
        <taxon>Suessiaceae</taxon>
        <taxon>Polarella</taxon>
    </lineage>
</organism>
<dbReference type="SMART" id="SM00698">
    <property type="entry name" value="MORN"/>
    <property type="match status" value="4"/>
</dbReference>
<dbReference type="AlphaFoldDB" id="A0A813DP26"/>
<keyword evidence="1" id="KW-0677">Repeat</keyword>
<dbReference type="Gene3D" id="2.20.110.10">
    <property type="entry name" value="Histone H3 K4-specific methyltransferase SET7/9 N-terminal domain"/>
    <property type="match status" value="2"/>
</dbReference>
<accession>A0A813DP26</accession>
<dbReference type="PANTHER" id="PTHR43215:SF14">
    <property type="entry name" value="RADIAL SPOKE HEAD 1 HOMOLOG"/>
    <property type="match status" value="1"/>
</dbReference>
<reference evidence="2" key="1">
    <citation type="submission" date="2021-02" db="EMBL/GenBank/DDBJ databases">
        <authorList>
            <person name="Dougan E. K."/>
            <person name="Rhodes N."/>
            <person name="Thang M."/>
            <person name="Chan C."/>
        </authorList>
    </citation>
    <scope>NUCLEOTIDE SEQUENCE</scope>
</reference>
<proteinExistence type="predicted"/>
<evidence type="ECO:0000256" key="1">
    <source>
        <dbReference type="ARBA" id="ARBA00022737"/>
    </source>
</evidence>
<evidence type="ECO:0008006" key="4">
    <source>
        <dbReference type="Google" id="ProtNLM"/>
    </source>
</evidence>
<dbReference type="InterPro" id="IPR003409">
    <property type="entry name" value="MORN"/>
</dbReference>
<evidence type="ECO:0000313" key="3">
    <source>
        <dbReference type="Proteomes" id="UP000654075"/>
    </source>
</evidence>
<keyword evidence="3" id="KW-1185">Reference proteome</keyword>
<gene>
    <name evidence="2" type="ORF">PGLA1383_LOCUS7594</name>
</gene>
<dbReference type="FunFam" id="2.20.110.10:FF:000002">
    <property type="entry name" value="Phosphatidylinositol 4-phosphate 5-kinase 8"/>
    <property type="match status" value="1"/>
</dbReference>
<dbReference type="OrthoDB" id="439042at2759"/>
<dbReference type="Pfam" id="PF02493">
    <property type="entry name" value="MORN"/>
    <property type="match status" value="4"/>
</dbReference>
<dbReference type="SUPFAM" id="SSF82185">
    <property type="entry name" value="Histone H3 K4-specific methyltransferase SET7/9 N-terminal domain"/>
    <property type="match status" value="1"/>
</dbReference>